<gene>
    <name evidence="5" type="ORF">ANE_LOCUS18575</name>
</gene>
<dbReference type="InterPro" id="IPR004088">
    <property type="entry name" value="KH_dom_type_1"/>
</dbReference>
<dbReference type="GO" id="GO:0003723">
    <property type="term" value="F:RNA binding"/>
    <property type="evidence" value="ECO:0007669"/>
    <property type="project" value="UniProtKB-UniRule"/>
</dbReference>
<sequence>MVERGGKRTHNNRTSHYNNNENNRNQKRRVSYETEEKFNNKDDLIVVYRILCPSGVIGSVIGKSGKVINLIRQETRARIKVVDPFPGCSERVITVYCSVKEKKDIVDIENSKSNYTEQSPLCSAQDALLKLHDVIVTSIASAAENTKIERDDIRECRLLVPSSQCSNVIGKAGSTIKKIRSRTGANVKIVSKDVSDPSHTCAMDFDNIVLISGEPDSAKKALFAVSAIMYKFSPREQIPLDTTVQEVPASIIIPSDLSIYPQTGLYPNQDPIFSHGPNAPSFIGTLSQGYGEHPANPMPVFSSSALPVVHHGFGGSSRSEELVVKVLCSSSNIGRVIGKGGSTIKGIRQASGSRIEVNDSRANRDDDCVIIVSSTESPDDLKSMAVEAVLLLQEKINGEDEEKVKMQLLVPSKVIGCIIGKSGSIISEIRKRTNADIHISKGNNKPKCADPNDEFVEISGEVSNVRDALIQIVLRLRDDVLRDRETGSMNQPSARSENNNFFSPGSSALPPSFMPSVQQVASVDFDRRPETGSSMGMLSSGGGLYGYGSFSAGNNGYGSTSSYSSNIYGGLPQSTTMEIRIPSNAVGKVMGKGGGNLENIRRISGAMIEISDSTTSHGGRIALISGTPEQKRTAENLFQAFIMST</sequence>
<dbReference type="Gene3D" id="3.30.1370.10">
    <property type="entry name" value="K Homology domain, type 1"/>
    <property type="match status" value="5"/>
</dbReference>
<accession>A0A565C3B8</accession>
<feature type="domain" description="K Homology" evidence="4">
    <location>
        <begin position="320"/>
        <end position="397"/>
    </location>
</feature>
<name>A0A565C3B8_9BRAS</name>
<dbReference type="CDD" id="cd22460">
    <property type="entry name" value="KH-I_PEPPER_rpt2_like"/>
    <property type="match status" value="1"/>
</dbReference>
<keyword evidence="1" id="KW-0677">Repeat</keyword>
<dbReference type="CDD" id="cd22459">
    <property type="entry name" value="KH-I_PEPPER_rpt1_like"/>
    <property type="match status" value="2"/>
</dbReference>
<dbReference type="OrthoDB" id="752362at2759"/>
<feature type="domain" description="K Homology" evidence="4">
    <location>
        <begin position="573"/>
        <end position="643"/>
    </location>
</feature>
<dbReference type="InterPro" id="IPR036612">
    <property type="entry name" value="KH_dom_type_1_sf"/>
</dbReference>
<feature type="region of interest" description="Disordered" evidence="3">
    <location>
        <begin position="1"/>
        <end position="30"/>
    </location>
</feature>
<comment type="caution">
    <text evidence="5">The sequence shown here is derived from an EMBL/GenBank/DDBJ whole genome shotgun (WGS) entry which is preliminary data.</text>
</comment>
<evidence type="ECO:0000256" key="3">
    <source>
        <dbReference type="SAM" id="MobiDB-lite"/>
    </source>
</evidence>
<organism evidence="5 6">
    <name type="scientific">Arabis nemorensis</name>
    <dbReference type="NCBI Taxonomy" id="586526"/>
    <lineage>
        <taxon>Eukaryota</taxon>
        <taxon>Viridiplantae</taxon>
        <taxon>Streptophyta</taxon>
        <taxon>Embryophyta</taxon>
        <taxon>Tracheophyta</taxon>
        <taxon>Spermatophyta</taxon>
        <taxon>Magnoliopsida</taxon>
        <taxon>eudicotyledons</taxon>
        <taxon>Gunneridae</taxon>
        <taxon>Pentapetalae</taxon>
        <taxon>rosids</taxon>
        <taxon>malvids</taxon>
        <taxon>Brassicales</taxon>
        <taxon>Brassicaceae</taxon>
        <taxon>Arabideae</taxon>
        <taxon>Arabis</taxon>
    </lineage>
</organism>
<dbReference type="SUPFAM" id="SSF54791">
    <property type="entry name" value="Eukaryotic type KH-domain (KH-domain type I)"/>
    <property type="match status" value="5"/>
</dbReference>
<keyword evidence="2" id="KW-0694">RNA-binding</keyword>
<dbReference type="PROSITE" id="PS50084">
    <property type="entry name" value="KH_TYPE_1"/>
    <property type="match status" value="5"/>
</dbReference>
<keyword evidence="6" id="KW-1185">Reference proteome</keyword>
<dbReference type="EMBL" id="CABITT030000006">
    <property type="protein sequence ID" value="VVB08131.1"/>
    <property type="molecule type" value="Genomic_DNA"/>
</dbReference>
<evidence type="ECO:0000313" key="6">
    <source>
        <dbReference type="Proteomes" id="UP000489600"/>
    </source>
</evidence>
<evidence type="ECO:0000256" key="1">
    <source>
        <dbReference type="ARBA" id="ARBA00022737"/>
    </source>
</evidence>
<dbReference type="Pfam" id="PF00013">
    <property type="entry name" value="KH_1"/>
    <property type="match status" value="5"/>
</dbReference>
<feature type="compositionally biased region" description="Low complexity" evidence="3">
    <location>
        <begin position="14"/>
        <end position="23"/>
    </location>
</feature>
<evidence type="ECO:0000313" key="5">
    <source>
        <dbReference type="EMBL" id="VVB08131.1"/>
    </source>
</evidence>
<reference evidence="5" key="1">
    <citation type="submission" date="2019-07" db="EMBL/GenBank/DDBJ databases">
        <authorList>
            <person name="Dittberner H."/>
        </authorList>
    </citation>
    <scope>NUCLEOTIDE SEQUENCE [LARGE SCALE GENOMIC DNA]</scope>
</reference>
<dbReference type="Proteomes" id="UP000489600">
    <property type="component" value="Unassembled WGS sequence"/>
</dbReference>
<protein>
    <recommendedName>
        <fullName evidence="4">K Homology domain-containing protein</fullName>
    </recommendedName>
</protein>
<dbReference type="InterPro" id="IPR004087">
    <property type="entry name" value="KH_dom"/>
</dbReference>
<evidence type="ECO:0000259" key="4">
    <source>
        <dbReference type="SMART" id="SM00322"/>
    </source>
</evidence>
<proteinExistence type="predicted"/>
<dbReference type="AlphaFoldDB" id="A0A565C3B8"/>
<evidence type="ECO:0000256" key="2">
    <source>
        <dbReference type="PROSITE-ProRule" id="PRU00117"/>
    </source>
</evidence>
<feature type="domain" description="K Homology" evidence="4">
    <location>
        <begin position="44"/>
        <end position="114"/>
    </location>
</feature>
<feature type="domain" description="K Homology" evidence="4">
    <location>
        <begin position="152"/>
        <end position="230"/>
    </location>
</feature>
<feature type="domain" description="K Homology" evidence="4">
    <location>
        <begin position="402"/>
        <end position="477"/>
    </location>
</feature>
<dbReference type="SMART" id="SM00322">
    <property type="entry name" value="KH"/>
    <property type="match status" value="5"/>
</dbReference>
<dbReference type="PANTHER" id="PTHR10288">
    <property type="entry name" value="KH DOMAIN CONTAINING RNA BINDING PROTEIN"/>
    <property type="match status" value="1"/>
</dbReference>